<dbReference type="EMBL" id="LKCM01000449">
    <property type="protein sequence ID" value="KPQ41058.1"/>
    <property type="molecule type" value="Genomic_DNA"/>
</dbReference>
<protein>
    <recommendedName>
        <fullName evidence="3">VapB-type antitoxin</fullName>
    </recommendedName>
</protein>
<organism evidence="1 2">
    <name type="scientific">Candidatus Methanoperedens nitratireducens</name>
    <dbReference type="NCBI Taxonomy" id="1392998"/>
    <lineage>
        <taxon>Archaea</taxon>
        <taxon>Methanobacteriati</taxon>
        <taxon>Methanobacteriota</taxon>
        <taxon>Stenosarchaea group</taxon>
        <taxon>Methanomicrobia</taxon>
        <taxon>Methanosarcinales</taxon>
        <taxon>ANME-2 cluster</taxon>
        <taxon>Candidatus Methanoperedentaceae</taxon>
        <taxon>Candidatus Methanoperedens</taxon>
    </lineage>
</organism>
<dbReference type="AlphaFoldDB" id="A0A0N8KQ38"/>
<gene>
    <name evidence="1" type="ORF">MPEBLZ_04400</name>
</gene>
<comment type="caution">
    <text evidence="1">The sequence shown here is derived from an EMBL/GenBank/DDBJ whole genome shotgun (WGS) entry which is preliminary data.</text>
</comment>
<reference evidence="1 2" key="1">
    <citation type="submission" date="2015-09" db="EMBL/GenBank/DDBJ databases">
        <title>A metagenomics-based metabolic model of nitrate-dependent anaerobic oxidation of methane by Methanoperedens-like archaea.</title>
        <authorList>
            <person name="Arshad A."/>
            <person name="Speth D.R."/>
            <person name="De Graaf R.M."/>
            <person name="Op Den Camp H.J."/>
            <person name="Jetten M.S."/>
            <person name="Welte C.U."/>
        </authorList>
    </citation>
    <scope>NUCLEOTIDE SEQUENCE [LARGE SCALE GENOMIC DNA]</scope>
</reference>
<accession>A0A0N8KQ38</accession>
<evidence type="ECO:0000313" key="1">
    <source>
        <dbReference type="EMBL" id="KPQ41058.1"/>
    </source>
</evidence>
<name>A0A0N8KQ38_9EURY</name>
<evidence type="ECO:0000313" key="2">
    <source>
        <dbReference type="Proteomes" id="UP000050360"/>
    </source>
</evidence>
<sequence length="78" mass="9417">MTELVVDIPNDIAKEMKKFRFMNWNEKLVKDIIFFMNEREIVESILAKSKLKEEDVEEIDNLIKRDLFEKYYKTEIGA</sequence>
<dbReference type="Proteomes" id="UP000050360">
    <property type="component" value="Unassembled WGS sequence"/>
</dbReference>
<evidence type="ECO:0008006" key="3">
    <source>
        <dbReference type="Google" id="ProtNLM"/>
    </source>
</evidence>
<proteinExistence type="predicted"/>